<evidence type="ECO:0000259" key="1">
    <source>
        <dbReference type="Pfam" id="PF08818"/>
    </source>
</evidence>
<gene>
    <name evidence="2" type="ORF">SAMN05444167_3140</name>
</gene>
<evidence type="ECO:0000313" key="2">
    <source>
        <dbReference type="EMBL" id="SDF73143.1"/>
    </source>
</evidence>
<dbReference type="OrthoDB" id="115213at2"/>
<dbReference type="SUPFAM" id="SSF159888">
    <property type="entry name" value="YdhG-like"/>
    <property type="match status" value="1"/>
</dbReference>
<dbReference type="Gene3D" id="3.90.1150.200">
    <property type="match status" value="1"/>
</dbReference>
<evidence type="ECO:0000313" key="3">
    <source>
        <dbReference type="Proteomes" id="UP000182427"/>
    </source>
</evidence>
<protein>
    <submittedName>
        <fullName evidence="2">Uncharacterized conserved protein YdeI, YjbR/CyaY-like superfamily, DUF1801 family</fullName>
    </submittedName>
</protein>
<dbReference type="Pfam" id="PF13376">
    <property type="entry name" value="OmdA"/>
    <property type="match status" value="1"/>
</dbReference>
<dbReference type="Pfam" id="PF08818">
    <property type="entry name" value="DUF1801"/>
    <property type="match status" value="1"/>
</dbReference>
<keyword evidence="3" id="KW-1185">Reference proteome</keyword>
<dbReference type="RefSeq" id="WP_156785156.1">
    <property type="nucleotide sequence ID" value="NZ_LT629690.1"/>
</dbReference>
<name>A0A1G7NGJ0_9BACT</name>
<dbReference type="Proteomes" id="UP000182427">
    <property type="component" value="Chromosome I"/>
</dbReference>
<reference evidence="2 3" key="1">
    <citation type="submission" date="2016-10" db="EMBL/GenBank/DDBJ databases">
        <authorList>
            <person name="de Groot N.N."/>
        </authorList>
    </citation>
    <scope>NUCLEOTIDE SEQUENCE [LARGE SCALE GENOMIC DNA]</scope>
    <source>
        <strain evidence="2 3">GAS232</strain>
    </source>
</reference>
<feature type="domain" description="YdhG-like" evidence="1">
    <location>
        <begin position="33"/>
        <end position="118"/>
    </location>
</feature>
<sequence length="218" mass="24714">MATAKKSSAKTMSAESFDRRIDAQIAKAPDYAKPILEHLRQMVHKAVPEVVEDVKWSRPFFTVNGENLCFMAAFKNYCGFGFWSPKMPEYLESQGMPKVEGAGSIGQIASVKDLPKDLPKYVKYAAELIRKGEAGSAMEGRTRKGTRQEIEMPDAFAVLLKKSKSAKTYFETLPPSCKREYLEWITTAKKEETREKRMGETIAMLEAGRRFNDKYRSC</sequence>
<dbReference type="EMBL" id="LT629690">
    <property type="protein sequence ID" value="SDF73143.1"/>
    <property type="molecule type" value="Genomic_DNA"/>
</dbReference>
<dbReference type="AlphaFoldDB" id="A0A1G7NGJ0"/>
<accession>A0A1G7NGJ0</accession>
<organism evidence="2 3">
    <name type="scientific">Terriglobus roseus</name>
    <dbReference type="NCBI Taxonomy" id="392734"/>
    <lineage>
        <taxon>Bacteria</taxon>
        <taxon>Pseudomonadati</taxon>
        <taxon>Acidobacteriota</taxon>
        <taxon>Terriglobia</taxon>
        <taxon>Terriglobales</taxon>
        <taxon>Acidobacteriaceae</taxon>
        <taxon>Terriglobus</taxon>
    </lineage>
</organism>
<proteinExistence type="predicted"/>
<dbReference type="InterPro" id="IPR014922">
    <property type="entry name" value="YdhG-like"/>
</dbReference>